<name>A0ABZ1B2T5_9ACTN</name>
<dbReference type="RefSeq" id="WP_324276448.1">
    <property type="nucleotide sequence ID" value="NZ_CP141261.1"/>
</dbReference>
<evidence type="ECO:0000313" key="1">
    <source>
        <dbReference type="EMBL" id="WRL65124.1"/>
    </source>
</evidence>
<accession>A0ABZ1B2T5</accession>
<dbReference type="InterPro" id="IPR022121">
    <property type="entry name" value="Peptidase_M73_camelysin"/>
</dbReference>
<proteinExistence type="predicted"/>
<organism evidence="1 2">
    <name type="scientific">Blastococcus brunescens</name>
    <dbReference type="NCBI Taxonomy" id="1564165"/>
    <lineage>
        <taxon>Bacteria</taxon>
        <taxon>Bacillati</taxon>
        <taxon>Actinomycetota</taxon>
        <taxon>Actinomycetes</taxon>
        <taxon>Geodermatophilales</taxon>
        <taxon>Geodermatophilaceae</taxon>
        <taxon>Blastococcus</taxon>
    </lineage>
</organism>
<dbReference type="EMBL" id="CP141261">
    <property type="protein sequence ID" value="WRL65124.1"/>
    <property type="molecule type" value="Genomic_DNA"/>
</dbReference>
<gene>
    <name evidence="1" type="ORF">U6N30_05410</name>
</gene>
<protein>
    <submittedName>
        <fullName evidence="1">TasA family protein</fullName>
    </submittedName>
</protein>
<sequence>MSIRTDGSSARRSTITKAVASVGVLAAAGAVAGLGTFGSFTDSTTPVNADVAAGTVSINLSPAANYRTVQMTPGGLLPGDSTATPFDVRNDGDVAWESLTFSSWATRSSVLDSDPVHGLQLTLESCSTAWTVAGSDYACGGEVTPFYTGPIVTQAVLTGTATHAPGGVEHLLATIAFPDTAGQTHTDKISDLAFRFTAVQRAGAAG</sequence>
<dbReference type="Proteomes" id="UP001324287">
    <property type="component" value="Chromosome"/>
</dbReference>
<keyword evidence="2" id="KW-1185">Reference proteome</keyword>
<dbReference type="Pfam" id="PF12389">
    <property type="entry name" value="Peptidase_M73"/>
    <property type="match status" value="1"/>
</dbReference>
<evidence type="ECO:0000313" key="2">
    <source>
        <dbReference type="Proteomes" id="UP001324287"/>
    </source>
</evidence>
<reference evidence="1 2" key="1">
    <citation type="submission" date="2023-12" db="EMBL/GenBank/DDBJ databases">
        <title>Blastococcus brunescens sp. nov., an actonobacterium isolated from sandstone collected in sahara desert.</title>
        <authorList>
            <person name="Gtari M."/>
            <person name="Ghodhbane F."/>
        </authorList>
    </citation>
    <scope>NUCLEOTIDE SEQUENCE [LARGE SCALE GENOMIC DNA]</scope>
    <source>
        <strain evidence="1 2">BMG 8361</strain>
    </source>
</reference>